<dbReference type="CDD" id="cd02966">
    <property type="entry name" value="TlpA_like_family"/>
    <property type="match status" value="1"/>
</dbReference>
<dbReference type="GO" id="GO:0017004">
    <property type="term" value="P:cytochrome complex assembly"/>
    <property type="evidence" value="ECO:0007669"/>
    <property type="project" value="UniProtKB-KW"/>
</dbReference>
<keyword evidence="2" id="KW-0201">Cytochrome c-type biogenesis</keyword>
<evidence type="ECO:0000256" key="1">
    <source>
        <dbReference type="ARBA" id="ARBA00004196"/>
    </source>
</evidence>
<dbReference type="InterPro" id="IPR000866">
    <property type="entry name" value="AhpC/TSA"/>
</dbReference>
<keyword evidence="7" id="KW-1185">Reference proteome</keyword>
<keyword evidence="3" id="KW-1015">Disulfide bond</keyword>
<dbReference type="RefSeq" id="WP_255135251.1">
    <property type="nucleotide sequence ID" value="NZ_JANDBC010000002.1"/>
</dbReference>
<proteinExistence type="predicted"/>
<gene>
    <name evidence="6" type="ORF">NM125_12345</name>
</gene>
<evidence type="ECO:0000313" key="6">
    <source>
        <dbReference type="EMBL" id="MCP9292369.1"/>
    </source>
</evidence>
<accession>A0A9X2L4W6</accession>
<dbReference type="Pfam" id="PF00578">
    <property type="entry name" value="AhpC-TSA"/>
    <property type="match status" value="1"/>
</dbReference>
<evidence type="ECO:0000256" key="2">
    <source>
        <dbReference type="ARBA" id="ARBA00022748"/>
    </source>
</evidence>
<reference evidence="6" key="1">
    <citation type="submission" date="2022-06" db="EMBL/GenBank/DDBJ databases">
        <title>Gracilimonas sp. CAU 1638 isolated from sea sediment.</title>
        <authorList>
            <person name="Kim W."/>
        </authorList>
    </citation>
    <scope>NUCLEOTIDE SEQUENCE</scope>
    <source>
        <strain evidence="6">CAU 1638</strain>
    </source>
</reference>
<dbReference type="EMBL" id="JANDBC010000002">
    <property type="protein sequence ID" value="MCP9292369.1"/>
    <property type="molecule type" value="Genomic_DNA"/>
</dbReference>
<dbReference type="GO" id="GO:0030313">
    <property type="term" value="C:cell envelope"/>
    <property type="evidence" value="ECO:0007669"/>
    <property type="project" value="UniProtKB-SubCell"/>
</dbReference>
<comment type="subcellular location">
    <subcellularLocation>
        <location evidence="1">Cell envelope</location>
    </subcellularLocation>
</comment>
<dbReference type="PANTHER" id="PTHR42852">
    <property type="entry name" value="THIOL:DISULFIDE INTERCHANGE PROTEIN DSBE"/>
    <property type="match status" value="1"/>
</dbReference>
<organism evidence="6 7">
    <name type="scientific">Gracilimonas sediminicola</name>
    <dbReference type="NCBI Taxonomy" id="2952158"/>
    <lineage>
        <taxon>Bacteria</taxon>
        <taxon>Pseudomonadati</taxon>
        <taxon>Balneolota</taxon>
        <taxon>Balneolia</taxon>
        <taxon>Balneolales</taxon>
        <taxon>Balneolaceae</taxon>
        <taxon>Gracilimonas</taxon>
    </lineage>
</organism>
<dbReference type="PROSITE" id="PS51352">
    <property type="entry name" value="THIOREDOXIN_2"/>
    <property type="match status" value="1"/>
</dbReference>
<dbReference type="InterPro" id="IPR036249">
    <property type="entry name" value="Thioredoxin-like_sf"/>
</dbReference>
<keyword evidence="4" id="KW-0676">Redox-active center</keyword>
<feature type="domain" description="Thioredoxin" evidence="5">
    <location>
        <begin position="338"/>
        <end position="478"/>
    </location>
</feature>
<dbReference type="GO" id="GO:0016491">
    <property type="term" value="F:oxidoreductase activity"/>
    <property type="evidence" value="ECO:0007669"/>
    <property type="project" value="InterPro"/>
</dbReference>
<dbReference type="Proteomes" id="UP001139125">
    <property type="component" value="Unassembled WGS sequence"/>
</dbReference>
<evidence type="ECO:0000259" key="5">
    <source>
        <dbReference type="PROSITE" id="PS51352"/>
    </source>
</evidence>
<dbReference type="SUPFAM" id="SSF52833">
    <property type="entry name" value="Thioredoxin-like"/>
    <property type="match status" value="1"/>
</dbReference>
<sequence>MPATNAFKYLTIFALVFVSCGNNPASLQGSIDYLGDANLVIQQQPVHYKYSPVLRDTLNVSDQGSFSFTTPVSSRHIRTLLINDESYPFILSPGADLEITILRAAFPENVSVEGYPESWGERYNRYLTEIEEIETQIPIEEEKIKVGEDNNLLELSERKYQIAEKHLSGTPLRDYYLKAIGEHLVFAVRSIEYNQRFNKNFDADSAREHVFSLADSLNFFTIKSLKAQRAGIRDFAHYYARTFGIYDSVKSAYGQDLSEYDIKRLAYEELNEKRLQVLDHIESRDAMAHARMYLVAERIGEQDLETATPSYEAYLEDFSDYPEYTEFLTYFYNEIKSVSPGQPAVPFSLPDIDGNIHTMKDYRGKFVLLDFWAGWCQPCLEEFSYMKDIYANYSRDELEIIGISNEADSLVWVQDIKRLELPWVQLYGGNGFDEKTFKAYKGGGIPFYILVDPNGEIARYNDVRPSFNFTPVLDSLLSEYKNQLN</sequence>
<evidence type="ECO:0000256" key="3">
    <source>
        <dbReference type="ARBA" id="ARBA00023157"/>
    </source>
</evidence>
<evidence type="ECO:0000313" key="7">
    <source>
        <dbReference type="Proteomes" id="UP001139125"/>
    </source>
</evidence>
<dbReference type="Gene3D" id="3.40.30.10">
    <property type="entry name" value="Glutaredoxin"/>
    <property type="match status" value="1"/>
</dbReference>
<dbReference type="AlphaFoldDB" id="A0A9X2L4W6"/>
<comment type="caution">
    <text evidence="6">The sequence shown here is derived from an EMBL/GenBank/DDBJ whole genome shotgun (WGS) entry which is preliminary data.</text>
</comment>
<dbReference type="GO" id="GO:0016209">
    <property type="term" value="F:antioxidant activity"/>
    <property type="evidence" value="ECO:0007669"/>
    <property type="project" value="InterPro"/>
</dbReference>
<dbReference type="InterPro" id="IPR013766">
    <property type="entry name" value="Thioredoxin_domain"/>
</dbReference>
<evidence type="ECO:0000256" key="4">
    <source>
        <dbReference type="ARBA" id="ARBA00023284"/>
    </source>
</evidence>
<name>A0A9X2L4W6_9BACT</name>
<protein>
    <submittedName>
        <fullName evidence="6">TlpA family protein disulfide reductase</fullName>
    </submittedName>
</protein>
<dbReference type="InterPro" id="IPR050553">
    <property type="entry name" value="Thioredoxin_ResA/DsbE_sf"/>
</dbReference>
<dbReference type="PANTHER" id="PTHR42852:SF6">
    <property type="entry name" value="THIOL:DISULFIDE INTERCHANGE PROTEIN DSBE"/>
    <property type="match status" value="1"/>
</dbReference>